<sequence>MVTMDRLRAMLLLSMLYLGGMAVYPLDTLSGVFSRDVRTLSVENPDYFMSPPVVRLGTSDRLVVKFDILGDEHQYLRYRILHCNADWQPSRLLEPEYVGGFNECDITDYAYSSGTYVHYVNYRVEIPNEDMQLLVSGNYLMQVYPESEPDEILLQQRFCVSENSVAIAGNVTARTDRGVNDRWQQLYITVDVGDGSRINPYQDLVVTVTQNNRPETTRTLAGPLRTEGGTIVYAHDPALVFNAEDEYRRFETVRADYAGMHTDSVKFGGSNWHAYLSVDEPREEKDYIYDETQHGRFKIDEYNSSDPDLGADYVTVHFTLEMPRIAEPVYVDGDFTSHRFGDFNRMRYDDVRQCYVAEIPLKQGSYNYQYVVDRGGVYTPAPIDGDKYETRNEYLVKVYLRQPGSRGDRLVGATVL</sequence>
<evidence type="ECO:0000313" key="1">
    <source>
        <dbReference type="EMBL" id="TGY79407.1"/>
    </source>
</evidence>
<name>A0AC61RIC5_9BACT</name>
<organism evidence="1 2">
    <name type="scientific">Lepagella muris</name>
    <dbReference type="NCBI Taxonomy" id="3032870"/>
    <lineage>
        <taxon>Bacteria</taxon>
        <taxon>Pseudomonadati</taxon>
        <taxon>Bacteroidota</taxon>
        <taxon>Bacteroidia</taxon>
        <taxon>Bacteroidales</taxon>
        <taxon>Muribaculaceae</taxon>
        <taxon>Lepagella</taxon>
    </lineage>
</organism>
<accession>A0AC61RIC5</accession>
<reference evidence="1" key="1">
    <citation type="submission" date="2019-04" db="EMBL/GenBank/DDBJ databases">
        <title>Microbes associate with the intestines of laboratory mice.</title>
        <authorList>
            <person name="Navarre W."/>
            <person name="Wong E."/>
            <person name="Huang K."/>
            <person name="Tropini C."/>
            <person name="Ng K."/>
            <person name="Yu B."/>
        </authorList>
    </citation>
    <scope>NUCLEOTIDE SEQUENCE</scope>
    <source>
        <strain evidence="1">NM04_E33</strain>
    </source>
</reference>
<evidence type="ECO:0000313" key="2">
    <source>
        <dbReference type="Proteomes" id="UP000306319"/>
    </source>
</evidence>
<proteinExistence type="predicted"/>
<keyword evidence="2" id="KW-1185">Reference proteome</keyword>
<gene>
    <name evidence="1" type="ORF">E5331_06960</name>
</gene>
<dbReference type="Proteomes" id="UP000306319">
    <property type="component" value="Unassembled WGS sequence"/>
</dbReference>
<comment type="caution">
    <text evidence="1">The sequence shown here is derived from an EMBL/GenBank/DDBJ whole genome shotgun (WGS) entry which is preliminary data.</text>
</comment>
<protein>
    <submittedName>
        <fullName evidence="1">DUF5103 domain-containing protein</fullName>
    </submittedName>
</protein>
<dbReference type="EMBL" id="SRYB01000007">
    <property type="protein sequence ID" value="TGY79407.1"/>
    <property type="molecule type" value="Genomic_DNA"/>
</dbReference>